<evidence type="ECO:0000256" key="5">
    <source>
        <dbReference type="ARBA" id="ARBA00023445"/>
    </source>
</evidence>
<dbReference type="PANTHER" id="PTHR10366">
    <property type="entry name" value="NAD DEPENDENT EPIMERASE/DEHYDRATASE"/>
    <property type="match status" value="1"/>
</dbReference>
<dbReference type="InterPro" id="IPR036291">
    <property type="entry name" value="NAD(P)-bd_dom_sf"/>
</dbReference>
<proteinExistence type="inferred from homology"/>
<keyword evidence="3" id="KW-0560">Oxidoreductase</keyword>
<dbReference type="GO" id="GO:0009813">
    <property type="term" value="P:flavonoid biosynthetic process"/>
    <property type="evidence" value="ECO:0007669"/>
    <property type="project" value="UniProtKB-KW"/>
</dbReference>
<dbReference type="AlphaFoldDB" id="A0AAD5JF13"/>
<keyword evidence="2" id="KW-0521">NADP</keyword>
<evidence type="ECO:0000313" key="8">
    <source>
        <dbReference type="Proteomes" id="UP001064489"/>
    </source>
</evidence>
<evidence type="ECO:0000259" key="6">
    <source>
        <dbReference type="Pfam" id="PF01370"/>
    </source>
</evidence>
<dbReference type="InterPro" id="IPR001509">
    <property type="entry name" value="Epimerase_deHydtase"/>
</dbReference>
<dbReference type="FunFam" id="3.40.50.720:FF:000085">
    <property type="entry name" value="Dihydroflavonol reductase"/>
    <property type="match status" value="1"/>
</dbReference>
<evidence type="ECO:0000256" key="4">
    <source>
        <dbReference type="ARBA" id="ARBA00023241"/>
    </source>
</evidence>
<keyword evidence="8" id="KW-1185">Reference proteome</keyword>
<dbReference type="Gene3D" id="3.40.50.720">
    <property type="entry name" value="NAD(P)-binding Rossmann-like Domain"/>
    <property type="match status" value="1"/>
</dbReference>
<gene>
    <name evidence="7" type="ORF">LWI28_000916</name>
</gene>
<comment type="pathway">
    <text evidence="1">Secondary metabolite biosynthesis; flavonoid biosynthesis.</text>
</comment>
<dbReference type="Proteomes" id="UP001064489">
    <property type="component" value="Chromosome 13"/>
</dbReference>
<dbReference type="InterPro" id="IPR050425">
    <property type="entry name" value="NAD(P)_dehydrat-like"/>
</dbReference>
<organism evidence="7 8">
    <name type="scientific">Acer negundo</name>
    <name type="common">Box elder</name>
    <dbReference type="NCBI Taxonomy" id="4023"/>
    <lineage>
        <taxon>Eukaryota</taxon>
        <taxon>Viridiplantae</taxon>
        <taxon>Streptophyta</taxon>
        <taxon>Embryophyta</taxon>
        <taxon>Tracheophyta</taxon>
        <taxon>Spermatophyta</taxon>
        <taxon>Magnoliopsida</taxon>
        <taxon>eudicotyledons</taxon>
        <taxon>Gunneridae</taxon>
        <taxon>Pentapetalae</taxon>
        <taxon>rosids</taxon>
        <taxon>malvids</taxon>
        <taxon>Sapindales</taxon>
        <taxon>Sapindaceae</taxon>
        <taxon>Hippocastanoideae</taxon>
        <taxon>Acereae</taxon>
        <taxon>Acer</taxon>
    </lineage>
</organism>
<accession>A0AAD5JF13</accession>
<evidence type="ECO:0000256" key="1">
    <source>
        <dbReference type="ARBA" id="ARBA00004966"/>
    </source>
</evidence>
<dbReference type="Pfam" id="PF01370">
    <property type="entry name" value="Epimerase"/>
    <property type="match status" value="1"/>
</dbReference>
<feature type="domain" description="NAD-dependent epimerase/dehydratase" evidence="6">
    <location>
        <begin position="12"/>
        <end position="258"/>
    </location>
</feature>
<evidence type="ECO:0000256" key="3">
    <source>
        <dbReference type="ARBA" id="ARBA00023002"/>
    </source>
</evidence>
<protein>
    <recommendedName>
        <fullName evidence="6">NAD-dependent epimerase/dehydratase domain-containing protein</fullName>
    </recommendedName>
</protein>
<dbReference type="CDD" id="cd08958">
    <property type="entry name" value="FR_SDR_e"/>
    <property type="match status" value="1"/>
</dbReference>
<dbReference type="GO" id="GO:0033729">
    <property type="term" value="F:anthocyanidin reductase activity"/>
    <property type="evidence" value="ECO:0007669"/>
    <property type="project" value="TreeGrafter"/>
</dbReference>
<evidence type="ECO:0000256" key="2">
    <source>
        <dbReference type="ARBA" id="ARBA00022857"/>
    </source>
</evidence>
<evidence type="ECO:0000313" key="7">
    <source>
        <dbReference type="EMBL" id="KAI9197576.1"/>
    </source>
</evidence>
<keyword evidence="4" id="KW-0284">Flavonoid biosynthesis</keyword>
<comment type="caution">
    <text evidence="7">The sequence shown here is derived from an EMBL/GenBank/DDBJ whole genome shotgun (WGS) entry which is preliminary data.</text>
</comment>
<name>A0AAD5JF13_ACENE</name>
<dbReference type="PANTHER" id="PTHR10366:SF288">
    <property type="entry name" value="ANTHOCYANIDIN REDUCTASE"/>
    <property type="match status" value="1"/>
</dbReference>
<comment type="similarity">
    <text evidence="5">Belongs to the NAD(P)-dependent epimerase/dehydratase family. Dihydroflavonol-4-reductase subfamily.</text>
</comment>
<dbReference type="EMBL" id="JAJSOW010000002">
    <property type="protein sequence ID" value="KAI9197576.1"/>
    <property type="molecule type" value="Genomic_DNA"/>
</dbReference>
<dbReference type="SUPFAM" id="SSF51735">
    <property type="entry name" value="NAD(P)-binding Rossmann-fold domains"/>
    <property type="match status" value="1"/>
</dbReference>
<dbReference type="GO" id="GO:0016616">
    <property type="term" value="F:oxidoreductase activity, acting on the CH-OH group of donors, NAD or NADP as acceptor"/>
    <property type="evidence" value="ECO:0007669"/>
    <property type="project" value="TreeGrafter"/>
</dbReference>
<reference evidence="7 8" key="1">
    <citation type="journal article" date="2022" name="Plant J.">
        <title>Strategies of tolerance reflected in two North American maple genomes.</title>
        <authorList>
            <person name="McEvoy S.L."/>
            <person name="Sezen U.U."/>
            <person name="Trouern-Trend A."/>
            <person name="McMahon S.M."/>
            <person name="Schaberg P.G."/>
            <person name="Yang J."/>
            <person name="Wegrzyn J.L."/>
            <person name="Swenson N.G."/>
        </authorList>
    </citation>
    <scope>NUCLEOTIDE SEQUENCE [LARGE SCALE GENOMIC DNA]</scope>
    <source>
        <strain evidence="7">91603</strain>
    </source>
</reference>
<sequence length="336" mass="36384">MASEFTGKKTACVVGGTGFVASLLIKQLLLKGYAVNTTVRDPDDQKKISHLIALQELGGLKIFGADLTNEGSFDVPVVGCDIVFHVATPVNFASQDPENDMIKPAIKGVLNVLKACVKAKSVKRVILTSSAAAVSINTLKGTGLVMDEKNWSDVEFLSTEKPPTWGYPLSKTLAEKEAWKFAQENNIDLITVIPSLMTGPALTPDVPSCIGLASSLITGNEFLINAIKGMQILSGSISIAHVEDVCRAHIFVAEKESASGRYICAAVNTSVPEVAKFLNKRYPQYKIPTDFGDFPTKAKLTLSSEKLISEGFSFKYGIEEIFDQTVEYLKTKEILK</sequence>